<gene>
    <name evidence="11" type="ORF">UFOPK1961_01024</name>
    <name evidence="12" type="ORF">UFOPK3364_00697</name>
</gene>
<dbReference type="AlphaFoldDB" id="A0A6J7DML8"/>
<keyword evidence="7" id="KW-0460">Magnesium</keyword>
<dbReference type="SMART" id="SM00358">
    <property type="entry name" value="DSRM"/>
    <property type="match status" value="1"/>
</dbReference>
<evidence type="ECO:0000256" key="8">
    <source>
        <dbReference type="ARBA" id="ARBA00022884"/>
    </source>
</evidence>
<dbReference type="SUPFAM" id="SSF69065">
    <property type="entry name" value="RNase III domain-like"/>
    <property type="match status" value="1"/>
</dbReference>
<dbReference type="EMBL" id="CAEZVJ010000136">
    <property type="protein sequence ID" value="CAB4635222.1"/>
    <property type="molecule type" value="Genomic_DNA"/>
</dbReference>
<dbReference type="SUPFAM" id="SSF54768">
    <property type="entry name" value="dsRNA-binding domain-like"/>
    <property type="match status" value="1"/>
</dbReference>
<evidence type="ECO:0000259" key="9">
    <source>
        <dbReference type="PROSITE" id="PS50137"/>
    </source>
</evidence>
<dbReference type="CDD" id="cd10845">
    <property type="entry name" value="DSRM_RNAse_III_family"/>
    <property type="match status" value="1"/>
</dbReference>
<evidence type="ECO:0000313" key="11">
    <source>
        <dbReference type="EMBL" id="CAB4635222.1"/>
    </source>
</evidence>
<dbReference type="GO" id="GO:0030422">
    <property type="term" value="P:siRNA processing"/>
    <property type="evidence" value="ECO:0007669"/>
    <property type="project" value="TreeGrafter"/>
</dbReference>
<keyword evidence="4" id="KW-0479">Metal-binding</keyword>
<keyword evidence="3" id="KW-0540">Nuclease</keyword>
<evidence type="ECO:0000256" key="5">
    <source>
        <dbReference type="ARBA" id="ARBA00022759"/>
    </source>
</evidence>
<dbReference type="PROSITE" id="PS50142">
    <property type="entry name" value="RNASE_3_2"/>
    <property type="match status" value="1"/>
</dbReference>
<evidence type="ECO:0000256" key="2">
    <source>
        <dbReference type="ARBA" id="ARBA00012177"/>
    </source>
</evidence>
<dbReference type="PANTHER" id="PTHR14950:SF37">
    <property type="entry name" value="ENDORIBONUCLEASE DICER"/>
    <property type="match status" value="1"/>
</dbReference>
<dbReference type="SMART" id="SM00535">
    <property type="entry name" value="RIBOc"/>
    <property type="match status" value="1"/>
</dbReference>
<feature type="domain" description="RNase III" evidence="10">
    <location>
        <begin position="19"/>
        <end position="137"/>
    </location>
</feature>
<accession>A0A6J7DML8</accession>
<dbReference type="PROSITE" id="PS00517">
    <property type="entry name" value="RNASE_3_1"/>
    <property type="match status" value="1"/>
</dbReference>
<dbReference type="EMBL" id="CAFBLO010000061">
    <property type="protein sequence ID" value="CAB4869994.1"/>
    <property type="molecule type" value="Genomic_DNA"/>
</dbReference>
<dbReference type="InterPro" id="IPR036389">
    <property type="entry name" value="RNase_III_sf"/>
</dbReference>
<dbReference type="NCBIfam" id="TIGR02191">
    <property type="entry name" value="RNaseIII"/>
    <property type="match status" value="1"/>
</dbReference>
<feature type="domain" description="DRBM" evidence="9">
    <location>
        <begin position="164"/>
        <end position="232"/>
    </location>
</feature>
<dbReference type="Gene3D" id="1.10.1520.10">
    <property type="entry name" value="Ribonuclease III domain"/>
    <property type="match status" value="1"/>
</dbReference>
<dbReference type="GO" id="GO:0005737">
    <property type="term" value="C:cytoplasm"/>
    <property type="evidence" value="ECO:0007669"/>
    <property type="project" value="TreeGrafter"/>
</dbReference>
<sequence>MSMTAPSGFRDPAELAGILGVSIPRELLEQALTHRSYAYEHGGSHYERLEFLGDAILQQVITLELYERFSDLPEGDLSKRRAALVSTTALAEVARSIDLGGFLRLGNGEVSTGGHDKSSLLADVVESIIGATYLSLGQDAATDMVIRLVGPLFDQSDRFGISMDHKTALQEHCDQHSMGKPVYAITAEGPDHSRKFHATVTSDGVTLGAGSGSSKKAAEAAAALQALAELSR</sequence>
<dbReference type="HAMAP" id="MF_00104">
    <property type="entry name" value="RNase_III"/>
    <property type="match status" value="1"/>
</dbReference>
<dbReference type="InterPro" id="IPR000999">
    <property type="entry name" value="RNase_III_dom"/>
</dbReference>
<dbReference type="FunFam" id="1.10.1520.10:FF:000001">
    <property type="entry name" value="Ribonuclease 3"/>
    <property type="match status" value="1"/>
</dbReference>
<dbReference type="Gene3D" id="3.30.160.20">
    <property type="match status" value="1"/>
</dbReference>
<organism evidence="12">
    <name type="scientific">freshwater metagenome</name>
    <dbReference type="NCBI Taxonomy" id="449393"/>
    <lineage>
        <taxon>unclassified sequences</taxon>
        <taxon>metagenomes</taxon>
        <taxon>ecological metagenomes</taxon>
    </lineage>
</organism>
<protein>
    <recommendedName>
        <fullName evidence="2">ribonuclease III</fullName>
        <ecNumber evidence="2">3.1.26.3</ecNumber>
    </recommendedName>
</protein>
<reference evidence="12" key="1">
    <citation type="submission" date="2020-05" db="EMBL/GenBank/DDBJ databases">
        <authorList>
            <person name="Chiriac C."/>
            <person name="Salcher M."/>
            <person name="Ghai R."/>
            <person name="Kavagutti S V."/>
        </authorList>
    </citation>
    <scope>NUCLEOTIDE SEQUENCE</scope>
</reference>
<keyword evidence="6" id="KW-0378">Hydrolase</keyword>
<comment type="catalytic activity">
    <reaction evidence="1">
        <text>Endonucleolytic cleavage to 5'-phosphomonoester.</text>
        <dbReference type="EC" id="3.1.26.3"/>
    </reaction>
</comment>
<evidence type="ECO:0000256" key="6">
    <source>
        <dbReference type="ARBA" id="ARBA00022801"/>
    </source>
</evidence>
<dbReference type="EC" id="3.1.26.3" evidence="2"/>
<evidence type="ECO:0000259" key="10">
    <source>
        <dbReference type="PROSITE" id="PS50142"/>
    </source>
</evidence>
<evidence type="ECO:0000256" key="3">
    <source>
        <dbReference type="ARBA" id="ARBA00022722"/>
    </source>
</evidence>
<dbReference type="Pfam" id="PF14622">
    <property type="entry name" value="Ribonucleas_3_3"/>
    <property type="match status" value="1"/>
</dbReference>
<dbReference type="CDD" id="cd00593">
    <property type="entry name" value="RIBOc"/>
    <property type="match status" value="1"/>
</dbReference>
<evidence type="ECO:0000256" key="4">
    <source>
        <dbReference type="ARBA" id="ARBA00022723"/>
    </source>
</evidence>
<dbReference type="GO" id="GO:0046872">
    <property type="term" value="F:metal ion binding"/>
    <property type="evidence" value="ECO:0007669"/>
    <property type="project" value="UniProtKB-KW"/>
</dbReference>
<keyword evidence="5" id="KW-0255">Endonuclease</keyword>
<dbReference type="PANTHER" id="PTHR14950">
    <property type="entry name" value="DICER-RELATED"/>
    <property type="match status" value="1"/>
</dbReference>
<proteinExistence type="inferred from homology"/>
<keyword evidence="8" id="KW-0694">RNA-binding</keyword>
<evidence type="ECO:0000256" key="7">
    <source>
        <dbReference type="ARBA" id="ARBA00022842"/>
    </source>
</evidence>
<dbReference type="GO" id="GO:0006364">
    <property type="term" value="P:rRNA processing"/>
    <property type="evidence" value="ECO:0007669"/>
    <property type="project" value="InterPro"/>
</dbReference>
<dbReference type="PROSITE" id="PS50137">
    <property type="entry name" value="DS_RBD"/>
    <property type="match status" value="1"/>
</dbReference>
<evidence type="ECO:0000256" key="1">
    <source>
        <dbReference type="ARBA" id="ARBA00000109"/>
    </source>
</evidence>
<name>A0A6J7DML8_9ZZZZ</name>
<dbReference type="InterPro" id="IPR014720">
    <property type="entry name" value="dsRBD_dom"/>
</dbReference>
<dbReference type="InterPro" id="IPR011907">
    <property type="entry name" value="RNase_III"/>
</dbReference>
<dbReference type="GO" id="GO:0003723">
    <property type="term" value="F:RNA binding"/>
    <property type="evidence" value="ECO:0007669"/>
    <property type="project" value="UniProtKB-KW"/>
</dbReference>
<dbReference type="Pfam" id="PF00035">
    <property type="entry name" value="dsrm"/>
    <property type="match status" value="1"/>
</dbReference>
<evidence type="ECO:0000313" key="12">
    <source>
        <dbReference type="EMBL" id="CAB4869994.1"/>
    </source>
</evidence>
<dbReference type="GO" id="GO:0004525">
    <property type="term" value="F:ribonuclease III activity"/>
    <property type="evidence" value="ECO:0007669"/>
    <property type="project" value="UniProtKB-EC"/>
</dbReference>
<dbReference type="GO" id="GO:0005634">
    <property type="term" value="C:nucleus"/>
    <property type="evidence" value="ECO:0007669"/>
    <property type="project" value="TreeGrafter"/>
</dbReference>